<feature type="domain" description="FAD-binding PCMH-type" evidence="8">
    <location>
        <begin position="1"/>
        <end position="227"/>
    </location>
</feature>
<dbReference type="SUPFAM" id="SSF55103">
    <property type="entry name" value="FAD-linked oxidases, C-terminal domain"/>
    <property type="match status" value="1"/>
</dbReference>
<dbReference type="InterPro" id="IPR004113">
    <property type="entry name" value="FAD-bd_oxidored_4_C"/>
</dbReference>
<dbReference type="Gene3D" id="3.30.70.2740">
    <property type="match status" value="1"/>
</dbReference>
<feature type="non-terminal residue" evidence="9">
    <location>
        <position position="1"/>
    </location>
</feature>
<dbReference type="PROSITE" id="PS51387">
    <property type="entry name" value="FAD_PCMH"/>
    <property type="match status" value="1"/>
</dbReference>
<evidence type="ECO:0000259" key="8">
    <source>
        <dbReference type="PROSITE" id="PS51387"/>
    </source>
</evidence>
<dbReference type="Pfam" id="PF01565">
    <property type="entry name" value="FAD_binding_4"/>
    <property type="match status" value="1"/>
</dbReference>
<dbReference type="PANTHER" id="PTHR11748:SF111">
    <property type="entry name" value="D-LACTATE DEHYDROGENASE, MITOCHONDRIAL-RELATED"/>
    <property type="match status" value="1"/>
</dbReference>
<dbReference type="EC" id="1.1.2.4" evidence="7"/>
<dbReference type="Gene3D" id="3.30.465.10">
    <property type="match status" value="1"/>
</dbReference>
<evidence type="ECO:0000256" key="3">
    <source>
        <dbReference type="ARBA" id="ARBA00022630"/>
    </source>
</evidence>
<comment type="similarity">
    <text evidence="2">Belongs to the FAD-binding oxidoreductase/transferase type 4 family.</text>
</comment>
<evidence type="ECO:0000256" key="1">
    <source>
        <dbReference type="ARBA" id="ARBA00001974"/>
    </source>
</evidence>
<evidence type="ECO:0000313" key="10">
    <source>
        <dbReference type="Proteomes" id="UP000178106"/>
    </source>
</evidence>
<evidence type="ECO:0000256" key="7">
    <source>
        <dbReference type="ARBA" id="ARBA00038897"/>
    </source>
</evidence>
<name>A0A1G2E0S0_9BACT</name>
<comment type="caution">
    <text evidence="9">The sequence shown here is derived from an EMBL/GenBank/DDBJ whole genome shotgun (WGS) entry which is preliminary data.</text>
</comment>
<reference evidence="9 10" key="1">
    <citation type="journal article" date="2016" name="Nat. Commun.">
        <title>Thousands of microbial genomes shed light on interconnected biogeochemical processes in an aquifer system.</title>
        <authorList>
            <person name="Anantharaman K."/>
            <person name="Brown C.T."/>
            <person name="Hug L.A."/>
            <person name="Sharon I."/>
            <person name="Castelle C.J."/>
            <person name="Probst A.J."/>
            <person name="Thomas B.C."/>
            <person name="Singh A."/>
            <person name="Wilkins M.J."/>
            <person name="Karaoz U."/>
            <person name="Brodie E.L."/>
            <person name="Williams K.H."/>
            <person name="Hubbard S.S."/>
            <person name="Banfield J.F."/>
        </authorList>
    </citation>
    <scope>NUCLEOTIDE SEQUENCE [LARGE SCALE GENOMIC DNA]</scope>
</reference>
<dbReference type="InterPro" id="IPR016171">
    <property type="entry name" value="Vanillyl_alc_oxidase_C-sub2"/>
</dbReference>
<dbReference type="GO" id="GO:0071949">
    <property type="term" value="F:FAD binding"/>
    <property type="evidence" value="ECO:0007669"/>
    <property type="project" value="InterPro"/>
</dbReference>
<organism evidence="9 10">
    <name type="scientific">Candidatus Lloydbacteria bacterium RIFOXYC12_FULL_46_25</name>
    <dbReference type="NCBI Taxonomy" id="1798670"/>
    <lineage>
        <taxon>Bacteria</taxon>
        <taxon>Candidatus Lloydiibacteriota</taxon>
    </lineage>
</organism>
<accession>A0A1G2E0S0</accession>
<dbReference type="InterPro" id="IPR016169">
    <property type="entry name" value="FAD-bd_PCMH_sub2"/>
</dbReference>
<sequence>IVYPKNKEDVSEVVRLIHKRKSEGEDISITGRSAGTDMTGGPLTSSIVMGFTKYMNHIGKIEGDHATTEPGVFYRDFEKETLKQGLILPSYPASRELCAIGGIINNNSGGERTLAYGKTERYVEELSVVLSDGSPVTFRKLSMEELAQKEAQQDLEGAIYRETHALIEKNYETIMAAKPKVTKNSAGYALWNVYDKEQGTFDLTKLIVGAQGTLGMVTEAKLKLVRPKEHRAMLIMFLTDLDDLPEIVHRVLARKPESFESYDDKTFALAVRFLPSMLKSMGLRKMFTLGFSFLPELWTVMTGGIPKLILMAEFAEETPEEAVAKAEDGMKALADLPIRTRIARTEAEEAKYWTVRRESFSLLRKNVHGLHASPFIDDFVVVPEKLPEFLPELNQLLKQYDLIYTIAGHVGDGNFHIIPLMNLADPKSHDIIMELSTKVYELIVKYGGSITGEHNDGIIRTPFLPMMYGEKICGLFADVKNIFDPLHILNPNKKVGGKMEDIAKHMITHS</sequence>
<protein>
    <recommendedName>
        <fullName evidence="7">D-lactate dehydrogenase (cytochrome)</fullName>
        <ecNumber evidence="7">1.1.2.4</ecNumber>
    </recommendedName>
</protein>
<dbReference type="PANTHER" id="PTHR11748">
    <property type="entry name" value="D-LACTATE DEHYDROGENASE"/>
    <property type="match status" value="1"/>
</dbReference>
<dbReference type="Proteomes" id="UP000178106">
    <property type="component" value="Unassembled WGS sequence"/>
</dbReference>
<keyword evidence="4" id="KW-0274">FAD</keyword>
<evidence type="ECO:0000256" key="5">
    <source>
        <dbReference type="ARBA" id="ARBA00022946"/>
    </source>
</evidence>
<dbReference type="InterPro" id="IPR016164">
    <property type="entry name" value="FAD-linked_Oxase-like_C"/>
</dbReference>
<dbReference type="InterPro" id="IPR016166">
    <property type="entry name" value="FAD-bd_PCMH"/>
</dbReference>
<evidence type="ECO:0000256" key="4">
    <source>
        <dbReference type="ARBA" id="ARBA00022827"/>
    </source>
</evidence>
<evidence type="ECO:0000256" key="2">
    <source>
        <dbReference type="ARBA" id="ARBA00008000"/>
    </source>
</evidence>
<dbReference type="AlphaFoldDB" id="A0A1G2E0S0"/>
<dbReference type="InterPro" id="IPR036318">
    <property type="entry name" value="FAD-bd_PCMH-like_sf"/>
</dbReference>
<keyword evidence="6" id="KW-0560">Oxidoreductase</keyword>
<dbReference type="Gene3D" id="1.10.45.10">
    <property type="entry name" value="Vanillyl-alcohol Oxidase, Chain A, domain 4"/>
    <property type="match status" value="1"/>
</dbReference>
<comment type="cofactor">
    <cofactor evidence="1">
        <name>FAD</name>
        <dbReference type="ChEBI" id="CHEBI:57692"/>
    </cofactor>
</comment>
<dbReference type="InterPro" id="IPR006094">
    <property type="entry name" value="Oxid_FAD_bind_N"/>
</dbReference>
<keyword evidence="5" id="KW-0809">Transit peptide</keyword>
<proteinExistence type="inferred from homology"/>
<keyword evidence="3" id="KW-0285">Flavoprotein</keyword>
<dbReference type="SUPFAM" id="SSF56176">
    <property type="entry name" value="FAD-binding/transporter-associated domain-like"/>
    <property type="match status" value="1"/>
</dbReference>
<dbReference type="GO" id="GO:1903457">
    <property type="term" value="P:lactate catabolic process"/>
    <property type="evidence" value="ECO:0007669"/>
    <property type="project" value="TreeGrafter"/>
</dbReference>
<dbReference type="Pfam" id="PF02913">
    <property type="entry name" value="FAD-oxidase_C"/>
    <property type="match status" value="1"/>
</dbReference>
<dbReference type="GO" id="GO:0004458">
    <property type="term" value="F:D-lactate dehydrogenase (cytochrome) activity"/>
    <property type="evidence" value="ECO:0007669"/>
    <property type="project" value="UniProtKB-EC"/>
</dbReference>
<dbReference type="GO" id="GO:0008720">
    <property type="term" value="F:D-lactate dehydrogenase (NAD+) activity"/>
    <property type="evidence" value="ECO:0007669"/>
    <property type="project" value="TreeGrafter"/>
</dbReference>
<evidence type="ECO:0000313" key="9">
    <source>
        <dbReference type="EMBL" id="OGZ19325.1"/>
    </source>
</evidence>
<evidence type="ECO:0000256" key="6">
    <source>
        <dbReference type="ARBA" id="ARBA00023002"/>
    </source>
</evidence>
<gene>
    <name evidence="9" type="ORF">A2494_01135</name>
</gene>
<dbReference type="FunFam" id="3.30.70.2740:FF:000001">
    <property type="entry name" value="D-lactate dehydrogenase mitochondrial"/>
    <property type="match status" value="1"/>
</dbReference>
<dbReference type="EMBL" id="MHLU01000058">
    <property type="protein sequence ID" value="OGZ19325.1"/>
    <property type="molecule type" value="Genomic_DNA"/>
</dbReference>